<evidence type="ECO:0000313" key="2">
    <source>
        <dbReference type="Proteomes" id="UP000261828"/>
    </source>
</evidence>
<protein>
    <submittedName>
        <fullName evidence="1">DUF1572 domain-containing protein</fullName>
    </submittedName>
</protein>
<accession>A0A371JMM1</accession>
<dbReference type="Gene3D" id="1.20.120.450">
    <property type="entry name" value="dinb family like domain"/>
    <property type="match status" value="1"/>
</dbReference>
<dbReference type="InterPro" id="IPR011466">
    <property type="entry name" value="DUF1572"/>
</dbReference>
<organism evidence="1 2">
    <name type="scientific">Flagellimonas nanhaiensis</name>
    <dbReference type="NCBI Taxonomy" id="2292706"/>
    <lineage>
        <taxon>Bacteria</taxon>
        <taxon>Pseudomonadati</taxon>
        <taxon>Bacteroidota</taxon>
        <taxon>Flavobacteriia</taxon>
        <taxon>Flavobacteriales</taxon>
        <taxon>Flavobacteriaceae</taxon>
        <taxon>Flagellimonas</taxon>
    </lineage>
</organism>
<sequence>MNFIENYLSSAKFEFQRYKTMGDKTFAQLSEPEIHWKYQETDNSIAIIVKHMVGNMLSRWTNFLTEDGEKTWRNREMEFEGPYSAKTDMLVAWEKGWKCLFDALESVTPSNFESKVKIRNEEHTIIEAVNRQLAHYSSHVGQIVFLGKMVKGAEWTSLSIPKGGSEAFNQKMFGKDKS</sequence>
<dbReference type="EMBL" id="QTJX01000004">
    <property type="protein sequence ID" value="RDY58327.1"/>
    <property type="molecule type" value="Genomic_DNA"/>
</dbReference>
<dbReference type="Pfam" id="PF07609">
    <property type="entry name" value="DUF1572"/>
    <property type="match status" value="1"/>
</dbReference>
<dbReference type="OrthoDB" id="68731at2"/>
<proteinExistence type="predicted"/>
<dbReference type="RefSeq" id="WP_116185329.1">
    <property type="nucleotide sequence ID" value="NZ_QTJX01000004.1"/>
</dbReference>
<dbReference type="AlphaFoldDB" id="A0A371JMM1"/>
<comment type="caution">
    <text evidence="1">The sequence shown here is derived from an EMBL/GenBank/DDBJ whole genome shotgun (WGS) entry which is preliminary data.</text>
</comment>
<reference evidence="1 2" key="1">
    <citation type="submission" date="2018-08" db="EMBL/GenBank/DDBJ databases">
        <title>Muricauda nanhaiensis sp. nov., isolated from seawater of the South China Sea.</title>
        <authorList>
            <person name="Dang Y."/>
        </authorList>
    </citation>
    <scope>NUCLEOTIDE SEQUENCE [LARGE SCALE GENOMIC DNA]</scope>
    <source>
        <strain evidence="1 2">SM1704</strain>
    </source>
</reference>
<keyword evidence="2" id="KW-1185">Reference proteome</keyword>
<gene>
    <name evidence="1" type="ORF">DX873_15045</name>
</gene>
<dbReference type="SUPFAM" id="SSF109854">
    <property type="entry name" value="DinB/YfiT-like putative metalloenzymes"/>
    <property type="match status" value="1"/>
</dbReference>
<evidence type="ECO:0000313" key="1">
    <source>
        <dbReference type="EMBL" id="RDY58327.1"/>
    </source>
</evidence>
<dbReference type="Proteomes" id="UP000261828">
    <property type="component" value="Unassembled WGS sequence"/>
</dbReference>
<dbReference type="InterPro" id="IPR034660">
    <property type="entry name" value="DinB/YfiT-like"/>
</dbReference>
<name>A0A371JMM1_9FLAO</name>